<dbReference type="GO" id="GO:0016567">
    <property type="term" value="P:protein ubiquitination"/>
    <property type="evidence" value="ECO:0007669"/>
    <property type="project" value="TreeGrafter"/>
</dbReference>
<accession>A0AAV6XEH2</accession>
<evidence type="ECO:0000313" key="9">
    <source>
        <dbReference type="Proteomes" id="UP000826271"/>
    </source>
</evidence>
<feature type="region of interest" description="Disordered" evidence="6">
    <location>
        <begin position="1"/>
        <end position="20"/>
    </location>
</feature>
<evidence type="ECO:0000259" key="7">
    <source>
        <dbReference type="PROSITE" id="PS51039"/>
    </source>
</evidence>
<dbReference type="SMART" id="SM00154">
    <property type="entry name" value="ZnF_AN1"/>
    <property type="match status" value="1"/>
</dbReference>
<feature type="domain" description="AN1-type" evidence="7">
    <location>
        <begin position="27"/>
        <end position="75"/>
    </location>
</feature>
<evidence type="ECO:0000256" key="3">
    <source>
        <dbReference type="ARBA" id="ARBA00022771"/>
    </source>
</evidence>
<reference evidence="8" key="1">
    <citation type="submission" date="2019-10" db="EMBL/GenBank/DDBJ databases">
        <authorList>
            <person name="Zhang R."/>
            <person name="Pan Y."/>
            <person name="Wang J."/>
            <person name="Ma R."/>
            <person name="Yu S."/>
        </authorList>
    </citation>
    <scope>NUCLEOTIDE SEQUENCE</scope>
    <source>
        <strain evidence="8">LA-IB0</strain>
        <tissue evidence="8">Leaf</tissue>
    </source>
</reference>
<dbReference type="Proteomes" id="UP000826271">
    <property type="component" value="Unassembled WGS sequence"/>
</dbReference>
<evidence type="ECO:0000256" key="4">
    <source>
        <dbReference type="ARBA" id="ARBA00022833"/>
    </source>
</evidence>
<dbReference type="SUPFAM" id="SSF118310">
    <property type="entry name" value="AN1-like Zinc finger"/>
    <property type="match status" value="1"/>
</dbReference>
<keyword evidence="3 5" id="KW-0863">Zinc-finger</keyword>
<dbReference type="Gene3D" id="4.10.1110.10">
    <property type="entry name" value="AN1-like Zinc finger"/>
    <property type="match status" value="1"/>
</dbReference>
<comment type="function">
    <text evidence="1">May be involved in environmental stress response.</text>
</comment>
<dbReference type="PANTHER" id="PTHR10634">
    <property type="entry name" value="AN1-TYPE ZINC FINGER PROTEIN"/>
    <property type="match status" value="1"/>
</dbReference>
<evidence type="ECO:0000256" key="5">
    <source>
        <dbReference type="PROSITE-ProRule" id="PRU00449"/>
    </source>
</evidence>
<dbReference type="GO" id="GO:0004842">
    <property type="term" value="F:ubiquitin-protein transferase activity"/>
    <property type="evidence" value="ECO:0007669"/>
    <property type="project" value="TreeGrafter"/>
</dbReference>
<dbReference type="GO" id="GO:0008270">
    <property type="term" value="F:zinc ion binding"/>
    <property type="evidence" value="ECO:0007669"/>
    <property type="project" value="UniProtKB-KW"/>
</dbReference>
<dbReference type="InterPro" id="IPR000058">
    <property type="entry name" value="Znf_AN1"/>
</dbReference>
<keyword evidence="4" id="KW-0862">Zinc</keyword>
<evidence type="ECO:0000313" key="8">
    <source>
        <dbReference type="EMBL" id="KAG8377520.1"/>
    </source>
</evidence>
<gene>
    <name evidence="8" type="ORF">BUALT_Bualt08G0041500</name>
</gene>
<evidence type="ECO:0000256" key="6">
    <source>
        <dbReference type="SAM" id="MobiDB-lite"/>
    </source>
</evidence>
<protein>
    <recommendedName>
        <fullName evidence="7">AN1-type domain-containing protein</fullName>
    </recommendedName>
</protein>
<proteinExistence type="predicted"/>
<evidence type="ECO:0000256" key="1">
    <source>
        <dbReference type="ARBA" id="ARBA00003732"/>
    </source>
</evidence>
<dbReference type="PROSITE" id="PS51039">
    <property type="entry name" value="ZF_AN1"/>
    <property type="match status" value="1"/>
</dbReference>
<dbReference type="InterPro" id="IPR050652">
    <property type="entry name" value="AN1_A20_ZnFinger"/>
</dbReference>
<comment type="caution">
    <text evidence="8">The sequence shown here is derived from an EMBL/GenBank/DDBJ whole genome shotgun (WGS) entry which is preliminary data.</text>
</comment>
<dbReference type="AlphaFoldDB" id="A0AAV6XEH2"/>
<dbReference type="InterPro" id="IPR035896">
    <property type="entry name" value="AN1-like_Znf"/>
</dbReference>
<dbReference type="PANTHER" id="PTHR10634:SF148">
    <property type="entry name" value="AN1-LIKE ZINC FINGER PROTEIN"/>
    <property type="match status" value="1"/>
</dbReference>
<dbReference type="EMBL" id="WHWC01000008">
    <property type="protein sequence ID" value="KAG8377520.1"/>
    <property type="molecule type" value="Genomic_DNA"/>
</dbReference>
<evidence type="ECO:0000256" key="2">
    <source>
        <dbReference type="ARBA" id="ARBA00022723"/>
    </source>
</evidence>
<sequence length="101" mass="11650">MRSRSANTPKKSDLISSAENRVTLKRPREVNRCSGSCYMKQIGLADFWCRCGDMCCLEHRYSDRHDCSYDYKAAGREAIAKENRWSNEAEIYDCDLVWGLG</sequence>
<organism evidence="8 9">
    <name type="scientific">Buddleja alternifolia</name>
    <dbReference type="NCBI Taxonomy" id="168488"/>
    <lineage>
        <taxon>Eukaryota</taxon>
        <taxon>Viridiplantae</taxon>
        <taxon>Streptophyta</taxon>
        <taxon>Embryophyta</taxon>
        <taxon>Tracheophyta</taxon>
        <taxon>Spermatophyta</taxon>
        <taxon>Magnoliopsida</taxon>
        <taxon>eudicotyledons</taxon>
        <taxon>Gunneridae</taxon>
        <taxon>Pentapetalae</taxon>
        <taxon>asterids</taxon>
        <taxon>lamiids</taxon>
        <taxon>Lamiales</taxon>
        <taxon>Scrophulariaceae</taxon>
        <taxon>Buddlejeae</taxon>
        <taxon>Buddleja</taxon>
    </lineage>
</organism>
<keyword evidence="9" id="KW-1185">Reference proteome</keyword>
<name>A0AAV6XEH2_9LAMI</name>
<keyword evidence="2" id="KW-0479">Metal-binding</keyword>